<dbReference type="EC" id="2.4.1.58" evidence="2"/>
<keyword evidence="1" id="KW-0472">Membrane</keyword>
<keyword evidence="2" id="KW-0328">Glycosyltransferase</keyword>
<reference evidence="2 3" key="1">
    <citation type="journal article" date="2013" name="Pathog. Dis.">
        <title>Genome sequences of 65 Helicobacter pylori strains isolated from asymptomatic individuals and patients with gastric cancer, peptic ulcer disease, or gastritis.</title>
        <authorList>
            <person name="Blanchard T.G."/>
            <person name="Czinn S.J."/>
            <person name="Correa P."/>
            <person name="Nakazawa T."/>
            <person name="Keelan M."/>
            <person name="Morningstar L."/>
            <person name="Santana-Cruz I."/>
            <person name="Maroo A."/>
            <person name="McCracken C."/>
            <person name="Shefchek K."/>
            <person name="Daugherty S."/>
            <person name="Song Y."/>
            <person name="Fraser C.M."/>
            <person name="Fricke W.F."/>
        </authorList>
    </citation>
    <scope>NUCLEOTIDE SEQUENCE [LARGE SCALE GENOMIC DNA]</scope>
    <source>
        <strain evidence="2 3">NQ4200</strain>
    </source>
</reference>
<feature type="transmembrane region" description="Helical" evidence="1">
    <location>
        <begin position="40"/>
        <end position="63"/>
    </location>
</feature>
<keyword evidence="1" id="KW-1133">Transmembrane helix</keyword>
<name>J0IW51_HELPX</name>
<keyword evidence="2" id="KW-0808">Transferase</keyword>
<dbReference type="GO" id="GO:0008919">
    <property type="term" value="F:lipopolysaccharide glucosyltransferase I activity"/>
    <property type="evidence" value="ECO:0007669"/>
    <property type="project" value="UniProtKB-EC"/>
</dbReference>
<sequence>MLSSCAQERDGVKLFYQIHCLVDNLSTENIEKLKRTMPPLARFLVLNFVIFQRMTLTLLNWLLNFS</sequence>
<accession>J0IW51</accession>
<dbReference type="Proteomes" id="UP000003358">
    <property type="component" value="Unassembled WGS sequence"/>
</dbReference>
<evidence type="ECO:0000256" key="1">
    <source>
        <dbReference type="SAM" id="Phobius"/>
    </source>
</evidence>
<comment type="caution">
    <text evidence="2">The sequence shown here is derived from an EMBL/GenBank/DDBJ whole genome shotgun (WGS) entry which is preliminary data.</text>
</comment>
<dbReference type="AlphaFoldDB" id="J0IW51"/>
<protein>
    <submittedName>
        <fullName evidence="2">Lipopolysaccharide biosynthesis domain protein</fullName>
        <ecNumber evidence="2">2.4.1.58</ecNumber>
    </submittedName>
</protein>
<keyword evidence="1" id="KW-0812">Transmembrane</keyword>
<evidence type="ECO:0000313" key="3">
    <source>
        <dbReference type="Proteomes" id="UP000003358"/>
    </source>
</evidence>
<gene>
    <name evidence="2" type="ORF">HPNQ4200_0964</name>
</gene>
<organism evidence="2 3">
    <name type="scientific">Helicobacter pylori NQ4200</name>
    <dbReference type="NCBI Taxonomy" id="992024"/>
    <lineage>
        <taxon>Bacteria</taxon>
        <taxon>Pseudomonadati</taxon>
        <taxon>Campylobacterota</taxon>
        <taxon>Epsilonproteobacteria</taxon>
        <taxon>Campylobacterales</taxon>
        <taxon>Helicobacteraceae</taxon>
        <taxon>Helicobacter</taxon>
    </lineage>
</organism>
<evidence type="ECO:0000313" key="2">
    <source>
        <dbReference type="EMBL" id="EJB29825.1"/>
    </source>
</evidence>
<dbReference type="EMBL" id="AKNS01000005">
    <property type="protein sequence ID" value="EJB29825.1"/>
    <property type="molecule type" value="Genomic_DNA"/>
</dbReference>
<proteinExistence type="predicted"/>
<dbReference type="PATRIC" id="fig|992024.3.peg.935"/>